<dbReference type="Pfam" id="PF08281">
    <property type="entry name" value="Sigma70_r4_2"/>
    <property type="match status" value="1"/>
</dbReference>
<dbReference type="Gene3D" id="1.10.10.10">
    <property type="entry name" value="Winged helix-like DNA-binding domain superfamily/Winged helix DNA-binding domain"/>
    <property type="match status" value="1"/>
</dbReference>
<comment type="caution">
    <text evidence="7">The sequence shown here is derived from an EMBL/GenBank/DDBJ whole genome shotgun (WGS) entry which is preliminary data.</text>
</comment>
<dbReference type="PANTHER" id="PTHR43133">
    <property type="entry name" value="RNA POLYMERASE ECF-TYPE SIGMA FACTO"/>
    <property type="match status" value="1"/>
</dbReference>
<dbReference type="Pfam" id="PF04542">
    <property type="entry name" value="Sigma70_r2"/>
    <property type="match status" value="1"/>
</dbReference>
<evidence type="ECO:0000259" key="5">
    <source>
        <dbReference type="Pfam" id="PF04542"/>
    </source>
</evidence>
<evidence type="ECO:0000256" key="3">
    <source>
        <dbReference type="ARBA" id="ARBA00023082"/>
    </source>
</evidence>
<evidence type="ECO:0000313" key="8">
    <source>
        <dbReference type="Proteomes" id="UP000574276"/>
    </source>
</evidence>
<gene>
    <name evidence="7" type="ORF">H0486_10775</name>
</gene>
<dbReference type="AlphaFoldDB" id="A0A839K3V3"/>
<proteinExistence type="inferred from homology"/>
<keyword evidence="3" id="KW-0731">Sigma factor</keyword>
<comment type="similarity">
    <text evidence="1">Belongs to the sigma-70 factor family. ECF subfamily.</text>
</comment>
<dbReference type="Proteomes" id="UP000574276">
    <property type="component" value="Unassembled WGS sequence"/>
</dbReference>
<protein>
    <submittedName>
        <fullName evidence="7">RNA polymerase sigma factor</fullName>
    </submittedName>
</protein>
<keyword evidence="4" id="KW-0804">Transcription</keyword>
<reference evidence="7 8" key="1">
    <citation type="submission" date="2020-07" db="EMBL/GenBank/DDBJ databases">
        <title>Characterization and genome sequencing of isolate MD1, a novel member within the family Lachnospiraceae.</title>
        <authorList>
            <person name="Rettenmaier R."/>
            <person name="Di Bello L."/>
            <person name="Zinser C."/>
            <person name="Scheitz K."/>
            <person name="Liebl W."/>
            <person name="Zverlov V."/>
        </authorList>
    </citation>
    <scope>NUCLEOTIDE SEQUENCE [LARGE SCALE GENOMIC DNA]</scope>
    <source>
        <strain evidence="7 8">MD1</strain>
    </source>
</reference>
<feature type="domain" description="RNA polymerase sigma-70 region 2" evidence="5">
    <location>
        <begin position="21"/>
        <end position="87"/>
    </location>
</feature>
<dbReference type="InterPro" id="IPR014284">
    <property type="entry name" value="RNA_pol_sigma-70_dom"/>
</dbReference>
<dbReference type="RefSeq" id="WP_228353021.1">
    <property type="nucleotide sequence ID" value="NZ_JACEGA010000001.1"/>
</dbReference>
<dbReference type="GO" id="GO:0016987">
    <property type="term" value="F:sigma factor activity"/>
    <property type="evidence" value="ECO:0007669"/>
    <property type="project" value="UniProtKB-KW"/>
</dbReference>
<keyword evidence="2" id="KW-0805">Transcription regulation</keyword>
<evidence type="ECO:0000313" key="7">
    <source>
        <dbReference type="EMBL" id="MBB2183361.1"/>
    </source>
</evidence>
<keyword evidence="8" id="KW-1185">Reference proteome</keyword>
<dbReference type="PANTHER" id="PTHR43133:SF60">
    <property type="entry name" value="RNA POLYMERASE SIGMA FACTOR SIGV"/>
    <property type="match status" value="1"/>
</dbReference>
<sequence>MEEVQLIQELKTGNKDAFDQLYDRYKDQALRTAVFLTGNRQDGEDTVQETFVKCYLHIQELHNEEGFKAWMYRILTRTAFSLCKRRRNEVSVEEIPEDLNNVLDNSPQKQLLDSERKHLIYEQIGKLDYKYRSVIILYYYNQLSIKEIARVLNCMEGTVKSRLSAARKKLEKSMKRMKEDWL</sequence>
<dbReference type="NCBIfam" id="TIGR02937">
    <property type="entry name" value="sigma70-ECF"/>
    <property type="match status" value="1"/>
</dbReference>
<dbReference type="Gene3D" id="1.10.1740.10">
    <property type="match status" value="1"/>
</dbReference>
<dbReference type="GO" id="GO:0006352">
    <property type="term" value="P:DNA-templated transcription initiation"/>
    <property type="evidence" value="ECO:0007669"/>
    <property type="project" value="InterPro"/>
</dbReference>
<dbReference type="GO" id="GO:0003677">
    <property type="term" value="F:DNA binding"/>
    <property type="evidence" value="ECO:0007669"/>
    <property type="project" value="InterPro"/>
</dbReference>
<dbReference type="InterPro" id="IPR039425">
    <property type="entry name" value="RNA_pol_sigma-70-like"/>
</dbReference>
<dbReference type="InterPro" id="IPR013325">
    <property type="entry name" value="RNA_pol_sigma_r2"/>
</dbReference>
<evidence type="ECO:0000256" key="4">
    <source>
        <dbReference type="ARBA" id="ARBA00023163"/>
    </source>
</evidence>
<dbReference type="InterPro" id="IPR013324">
    <property type="entry name" value="RNA_pol_sigma_r3/r4-like"/>
</dbReference>
<dbReference type="CDD" id="cd06171">
    <property type="entry name" value="Sigma70_r4"/>
    <property type="match status" value="1"/>
</dbReference>
<dbReference type="EMBL" id="JACEGA010000001">
    <property type="protein sequence ID" value="MBB2183361.1"/>
    <property type="molecule type" value="Genomic_DNA"/>
</dbReference>
<evidence type="ECO:0000256" key="1">
    <source>
        <dbReference type="ARBA" id="ARBA00010641"/>
    </source>
</evidence>
<feature type="domain" description="RNA polymerase sigma factor 70 region 4 type 2" evidence="6">
    <location>
        <begin position="119"/>
        <end position="170"/>
    </location>
</feature>
<accession>A0A839K3V3</accession>
<dbReference type="SUPFAM" id="SSF88659">
    <property type="entry name" value="Sigma3 and sigma4 domains of RNA polymerase sigma factors"/>
    <property type="match status" value="1"/>
</dbReference>
<dbReference type="InterPro" id="IPR013249">
    <property type="entry name" value="RNA_pol_sigma70_r4_t2"/>
</dbReference>
<dbReference type="SUPFAM" id="SSF88946">
    <property type="entry name" value="Sigma2 domain of RNA polymerase sigma factors"/>
    <property type="match status" value="1"/>
</dbReference>
<evidence type="ECO:0000256" key="2">
    <source>
        <dbReference type="ARBA" id="ARBA00023015"/>
    </source>
</evidence>
<organism evidence="7 8">
    <name type="scientific">Variimorphobacter saccharofermentans</name>
    <dbReference type="NCBI Taxonomy" id="2755051"/>
    <lineage>
        <taxon>Bacteria</taxon>
        <taxon>Bacillati</taxon>
        <taxon>Bacillota</taxon>
        <taxon>Clostridia</taxon>
        <taxon>Lachnospirales</taxon>
        <taxon>Lachnospiraceae</taxon>
        <taxon>Variimorphobacter</taxon>
    </lineage>
</organism>
<name>A0A839K3V3_9FIRM</name>
<dbReference type="InterPro" id="IPR036388">
    <property type="entry name" value="WH-like_DNA-bd_sf"/>
</dbReference>
<evidence type="ECO:0000259" key="6">
    <source>
        <dbReference type="Pfam" id="PF08281"/>
    </source>
</evidence>
<dbReference type="InterPro" id="IPR007627">
    <property type="entry name" value="RNA_pol_sigma70_r2"/>
</dbReference>